<evidence type="ECO:0000313" key="2">
    <source>
        <dbReference type="Proteomes" id="UP000315369"/>
    </source>
</evidence>
<proteinExistence type="predicted"/>
<dbReference type="EMBL" id="VIFM01000159">
    <property type="protein sequence ID" value="TQF11999.1"/>
    <property type="molecule type" value="Genomic_DNA"/>
</dbReference>
<dbReference type="AlphaFoldDB" id="A0A540WSN5"/>
<comment type="caution">
    <text evidence="1">The sequence shown here is derived from an EMBL/GenBank/DDBJ whole genome shotgun (WGS) entry which is preliminary data.</text>
</comment>
<protein>
    <submittedName>
        <fullName evidence="1">Uncharacterized protein</fullName>
    </submittedName>
</protein>
<name>A0A540WSN5_9BACT</name>
<evidence type="ECO:0000313" key="1">
    <source>
        <dbReference type="EMBL" id="TQF11999.1"/>
    </source>
</evidence>
<dbReference type="Proteomes" id="UP000315369">
    <property type="component" value="Unassembled WGS sequence"/>
</dbReference>
<reference evidence="1 2" key="1">
    <citation type="submission" date="2019-06" db="EMBL/GenBank/DDBJ databases">
        <authorList>
            <person name="Livingstone P."/>
            <person name="Whitworth D."/>
        </authorList>
    </citation>
    <scope>NUCLEOTIDE SEQUENCE [LARGE SCALE GENOMIC DNA]</scope>
    <source>
        <strain evidence="1 2">AM401</strain>
    </source>
</reference>
<sequence>MNLPYMLKVTIPAYRTAQQSVLDALRAEHGAWAAWATLVETAGFKVGGVDERTAMAAWLTAVRVRRALEDDAAKSEVQTQMWFAMRLAEDGLKEEQQS</sequence>
<keyword evidence="2" id="KW-1185">Reference proteome</keyword>
<gene>
    <name evidence="1" type="ORF">FJV41_31220</name>
</gene>
<organism evidence="1 2">
    <name type="scientific">Myxococcus llanfairpwllgwyngyllgogerychwyrndrobwllllantysiliogogogochensis</name>
    <dbReference type="NCBI Taxonomy" id="2590453"/>
    <lineage>
        <taxon>Bacteria</taxon>
        <taxon>Pseudomonadati</taxon>
        <taxon>Myxococcota</taxon>
        <taxon>Myxococcia</taxon>
        <taxon>Myxococcales</taxon>
        <taxon>Cystobacterineae</taxon>
        <taxon>Myxococcaceae</taxon>
        <taxon>Myxococcus</taxon>
    </lineage>
</organism>
<accession>A0A540WSN5</accession>